<dbReference type="Pfam" id="PF17188">
    <property type="entry name" value="MucB_RseB_C"/>
    <property type="match status" value="1"/>
</dbReference>
<feature type="signal peptide" evidence="5">
    <location>
        <begin position="1"/>
        <end position="21"/>
    </location>
</feature>
<evidence type="ECO:0000256" key="5">
    <source>
        <dbReference type="SAM" id="SignalP"/>
    </source>
</evidence>
<dbReference type="InterPro" id="IPR038484">
    <property type="entry name" value="MucB/RseB_C_sf"/>
</dbReference>
<evidence type="ECO:0000256" key="1">
    <source>
        <dbReference type="ARBA" id="ARBA00004418"/>
    </source>
</evidence>
<keyword evidence="3 5" id="KW-0732">Signal</keyword>
<comment type="caution">
    <text evidence="8">The sequence shown here is derived from an EMBL/GenBank/DDBJ whole genome shotgun (WGS) entry which is preliminary data.</text>
</comment>
<dbReference type="Gene3D" id="3.30.200.100">
    <property type="entry name" value="MucB/RseB, C-terminal domain"/>
    <property type="match status" value="1"/>
</dbReference>
<dbReference type="PANTHER" id="PTHR38782">
    <property type="match status" value="1"/>
</dbReference>
<dbReference type="Gene3D" id="2.50.20.10">
    <property type="entry name" value="Lipoprotein localisation LolA/LolB/LppX"/>
    <property type="match status" value="1"/>
</dbReference>
<evidence type="ECO:0000313" key="9">
    <source>
        <dbReference type="Proteomes" id="UP000645257"/>
    </source>
</evidence>
<dbReference type="CDD" id="cd16327">
    <property type="entry name" value="RseB"/>
    <property type="match status" value="1"/>
</dbReference>
<dbReference type="GO" id="GO:0032885">
    <property type="term" value="P:regulation of polysaccharide biosynthetic process"/>
    <property type="evidence" value="ECO:0007669"/>
    <property type="project" value="TreeGrafter"/>
</dbReference>
<evidence type="ECO:0000259" key="7">
    <source>
        <dbReference type="Pfam" id="PF17188"/>
    </source>
</evidence>
<evidence type="ECO:0000256" key="4">
    <source>
        <dbReference type="ARBA" id="ARBA00022764"/>
    </source>
</evidence>
<dbReference type="InterPro" id="IPR005588">
    <property type="entry name" value="MucB_RseB"/>
</dbReference>
<feature type="domain" description="MucB/RseB N-terminal" evidence="6">
    <location>
        <begin position="27"/>
        <end position="200"/>
    </location>
</feature>
<dbReference type="PIRSF" id="PIRSF005427">
    <property type="entry name" value="RseB"/>
    <property type="match status" value="1"/>
</dbReference>
<feature type="chain" id="PRO_5037265685" evidence="5">
    <location>
        <begin position="22"/>
        <end position="322"/>
    </location>
</feature>
<reference evidence="8" key="1">
    <citation type="journal article" date="2014" name="Int. J. Syst. Evol. Microbiol.">
        <title>Complete genome sequence of Corynebacterium casei LMG S-19264T (=DSM 44701T), isolated from a smear-ripened cheese.</title>
        <authorList>
            <consortium name="US DOE Joint Genome Institute (JGI-PGF)"/>
            <person name="Walter F."/>
            <person name="Albersmeier A."/>
            <person name="Kalinowski J."/>
            <person name="Ruckert C."/>
        </authorList>
    </citation>
    <scope>NUCLEOTIDE SEQUENCE</scope>
    <source>
        <strain evidence="8">KCTC 32182</strain>
    </source>
</reference>
<dbReference type="AlphaFoldDB" id="A0A918NZ78"/>
<gene>
    <name evidence="8" type="ORF">GCM10011289_06090</name>
</gene>
<accession>A0A918NZ78</accession>
<evidence type="ECO:0000256" key="3">
    <source>
        <dbReference type="ARBA" id="ARBA00022729"/>
    </source>
</evidence>
<dbReference type="GO" id="GO:0030288">
    <property type="term" value="C:outer membrane-bounded periplasmic space"/>
    <property type="evidence" value="ECO:0007669"/>
    <property type="project" value="TreeGrafter"/>
</dbReference>
<dbReference type="PANTHER" id="PTHR38782:SF1">
    <property type="entry name" value="SIGMA-E FACTOR REGULATORY PROTEIN RSEB"/>
    <property type="match status" value="1"/>
</dbReference>
<organism evidence="8 9">
    <name type="scientific">Paludibacterium paludis</name>
    <dbReference type="NCBI Taxonomy" id="1225769"/>
    <lineage>
        <taxon>Bacteria</taxon>
        <taxon>Pseudomonadati</taxon>
        <taxon>Pseudomonadota</taxon>
        <taxon>Betaproteobacteria</taxon>
        <taxon>Neisseriales</taxon>
        <taxon>Chromobacteriaceae</taxon>
        <taxon>Paludibacterium</taxon>
    </lineage>
</organism>
<protein>
    <submittedName>
        <fullName evidence="8">Sigma E factor regulatory protein</fullName>
    </submittedName>
</protein>
<dbReference type="InterPro" id="IPR033436">
    <property type="entry name" value="MucB/RseB_C"/>
</dbReference>
<sequence>MRAVLLAAGLAATGLAHSAFASDEDWQLLKKAELAGGSQPLSATYLHQMNGMLETFRLFRSGSPDAIVERRISLDGVPREVIRQGDVLTCYAQDRKALNAAKVSAMRLFPDVLSEHLDTVSQSYAVKRLGRDRVAQRDCNLLELRPRDRQRFTVRLCLDTATALPLRMVTLSPGNDTVEQYTFTELDLTPPRDRQQFKPQYKVSARIKGAGQAAASAPAAREAAMVDVQGLPPGFRMLRAVQRSLPGSDRAVRHLVFSDGLAMLSLFIEPVQGEAKPDRAINLHGAISMVAVSSGGQQITLVGDLPESALAAMAKNIRVQSR</sequence>
<comment type="subcellular location">
    <subcellularLocation>
        <location evidence="1">Periplasm</location>
    </subcellularLocation>
</comment>
<dbReference type="Proteomes" id="UP000645257">
    <property type="component" value="Unassembled WGS sequence"/>
</dbReference>
<dbReference type="RefSeq" id="WP_189531069.1">
    <property type="nucleotide sequence ID" value="NZ_BMYX01000002.1"/>
</dbReference>
<feature type="domain" description="MucB/RseB C-terminal" evidence="7">
    <location>
        <begin position="227"/>
        <end position="318"/>
    </location>
</feature>
<evidence type="ECO:0000259" key="6">
    <source>
        <dbReference type="Pfam" id="PF03888"/>
    </source>
</evidence>
<evidence type="ECO:0000313" key="8">
    <source>
        <dbReference type="EMBL" id="GGY06396.1"/>
    </source>
</evidence>
<dbReference type="GO" id="GO:0045152">
    <property type="term" value="F:antisigma factor binding"/>
    <property type="evidence" value="ECO:0007669"/>
    <property type="project" value="TreeGrafter"/>
</dbReference>
<name>A0A918NZ78_9NEIS</name>
<reference evidence="8" key="2">
    <citation type="submission" date="2020-09" db="EMBL/GenBank/DDBJ databases">
        <authorList>
            <person name="Sun Q."/>
            <person name="Kim S."/>
        </authorList>
    </citation>
    <scope>NUCLEOTIDE SEQUENCE</scope>
    <source>
        <strain evidence="8">KCTC 32182</strain>
    </source>
</reference>
<evidence type="ECO:0000256" key="2">
    <source>
        <dbReference type="ARBA" id="ARBA00008150"/>
    </source>
</evidence>
<keyword evidence="4" id="KW-0574">Periplasm</keyword>
<proteinExistence type="inferred from homology"/>
<dbReference type="EMBL" id="BMYX01000002">
    <property type="protein sequence ID" value="GGY06396.1"/>
    <property type="molecule type" value="Genomic_DNA"/>
</dbReference>
<dbReference type="Pfam" id="PF03888">
    <property type="entry name" value="MucB_RseB"/>
    <property type="match status" value="1"/>
</dbReference>
<comment type="similarity">
    <text evidence="2">Belongs to the RseB family.</text>
</comment>
<keyword evidence="9" id="KW-1185">Reference proteome</keyword>
<dbReference type="InterPro" id="IPR033434">
    <property type="entry name" value="MucB/RseB_N"/>
</dbReference>